<dbReference type="EMBL" id="NAJN01000143">
    <property type="protein sequence ID" value="TKA78407.1"/>
    <property type="molecule type" value="Genomic_DNA"/>
</dbReference>
<protein>
    <recommendedName>
        <fullName evidence="1">PRELI/MSF1 domain-containing protein</fullName>
    </recommendedName>
</protein>
<dbReference type="InterPro" id="IPR029058">
    <property type="entry name" value="AB_hydrolase_fold"/>
</dbReference>
<accession>A0A4U0XPP2</accession>
<dbReference type="Proteomes" id="UP000308768">
    <property type="component" value="Unassembled WGS sequence"/>
</dbReference>
<sequence length="417" mass="47397">MKFFESTYEFDYTWEEVSTGNWRKYCPWNKQTTHVIAVDTLQRNVDPATGILRTERLITCQQSAPKWLMAFLGGEDRSYVYETSYVDPAAKKVTMCSQNMTYADLLSVRETVVYRPSSGAPNARTEFHQHAKIIAFCGGWQKVKNSIEEFTVDRFRQNAIKGREGFEAVLEMSRKVFAQERERQALMQAARIISQSQWTGDPTAPPLRKVNDIGFTADLLDHIESRYCIDRSRIYATGFSNGGGLVGLLACNDALAHRIAAFAASSGAYYKDEALNEPLFGDCQADRVPTPFLEFHGSKDPVIHYDGDNTPDGPTYNPLEYVQRFCSDDAEGTAKKSYGEDVEEYYLSCEGVQDAVQHYWIKDFGHGWPTTTKLSNDDQRYGPTFFNATPIVMRFFRRWSLIVESDVQVQAEGKDEL</sequence>
<name>A0A4U0XPP2_9PEZI</name>
<dbReference type="PANTHER" id="PTHR11158">
    <property type="entry name" value="MSF1/PX19 RELATED"/>
    <property type="match status" value="1"/>
</dbReference>
<dbReference type="Gene3D" id="3.40.50.1820">
    <property type="entry name" value="alpha/beta hydrolase"/>
    <property type="match status" value="1"/>
</dbReference>
<reference evidence="2 3" key="1">
    <citation type="submission" date="2017-03" db="EMBL/GenBank/DDBJ databases">
        <title>Genomes of endolithic fungi from Antarctica.</title>
        <authorList>
            <person name="Coleine C."/>
            <person name="Masonjones S."/>
            <person name="Stajich J.E."/>
        </authorList>
    </citation>
    <scope>NUCLEOTIDE SEQUENCE [LARGE SCALE GENOMIC DNA]</scope>
    <source>
        <strain evidence="2 3">CCFEE 5187</strain>
    </source>
</reference>
<evidence type="ECO:0000313" key="2">
    <source>
        <dbReference type="EMBL" id="TKA78407.1"/>
    </source>
</evidence>
<keyword evidence="3" id="KW-1185">Reference proteome</keyword>
<dbReference type="AlphaFoldDB" id="A0A4U0XPP2"/>
<dbReference type="STRING" id="331657.A0A4U0XPP2"/>
<dbReference type="OrthoDB" id="407630at2759"/>
<dbReference type="Pfam" id="PF04707">
    <property type="entry name" value="PRELI"/>
    <property type="match status" value="1"/>
</dbReference>
<dbReference type="PROSITE" id="PS50904">
    <property type="entry name" value="PRELI_MSF1"/>
    <property type="match status" value="1"/>
</dbReference>
<gene>
    <name evidence="2" type="ORF">B0A49_01371</name>
</gene>
<dbReference type="InterPro" id="IPR006797">
    <property type="entry name" value="PRELI/MSF1_dom"/>
</dbReference>
<feature type="domain" description="PRELI/MSF1" evidence="1">
    <location>
        <begin position="1"/>
        <end position="178"/>
    </location>
</feature>
<evidence type="ECO:0000313" key="3">
    <source>
        <dbReference type="Proteomes" id="UP000308768"/>
    </source>
</evidence>
<dbReference type="SUPFAM" id="SSF53474">
    <property type="entry name" value="alpha/beta-Hydrolases"/>
    <property type="match status" value="1"/>
</dbReference>
<organism evidence="2 3">
    <name type="scientific">Cryomyces minteri</name>
    <dbReference type="NCBI Taxonomy" id="331657"/>
    <lineage>
        <taxon>Eukaryota</taxon>
        <taxon>Fungi</taxon>
        <taxon>Dikarya</taxon>
        <taxon>Ascomycota</taxon>
        <taxon>Pezizomycotina</taxon>
        <taxon>Dothideomycetes</taxon>
        <taxon>Dothideomycetes incertae sedis</taxon>
        <taxon>Cryomyces</taxon>
    </lineage>
</organism>
<evidence type="ECO:0000259" key="1">
    <source>
        <dbReference type="PROSITE" id="PS50904"/>
    </source>
</evidence>
<proteinExistence type="predicted"/>
<comment type="caution">
    <text evidence="2">The sequence shown here is derived from an EMBL/GenBank/DDBJ whole genome shotgun (WGS) entry which is preliminary data.</text>
</comment>
<dbReference type="GO" id="GO:0005758">
    <property type="term" value="C:mitochondrial intermembrane space"/>
    <property type="evidence" value="ECO:0007669"/>
    <property type="project" value="InterPro"/>
</dbReference>
<dbReference type="InterPro" id="IPR037365">
    <property type="entry name" value="Slowmo/Ups"/>
</dbReference>